<feature type="transmembrane region" description="Helical" evidence="7">
    <location>
        <begin position="352"/>
        <end position="376"/>
    </location>
</feature>
<feature type="transmembrane region" description="Helical" evidence="7">
    <location>
        <begin position="778"/>
        <end position="799"/>
    </location>
</feature>
<feature type="transmembrane region" description="Helical" evidence="7">
    <location>
        <begin position="746"/>
        <end position="766"/>
    </location>
</feature>
<dbReference type="PANTHER" id="PTHR30572">
    <property type="entry name" value="MEMBRANE COMPONENT OF TRANSPORTER-RELATED"/>
    <property type="match status" value="1"/>
</dbReference>
<dbReference type="PANTHER" id="PTHR30572:SF4">
    <property type="entry name" value="ABC TRANSPORTER PERMEASE YTRF"/>
    <property type="match status" value="1"/>
</dbReference>
<evidence type="ECO:0000256" key="1">
    <source>
        <dbReference type="ARBA" id="ARBA00004651"/>
    </source>
</evidence>
<evidence type="ECO:0000313" key="10">
    <source>
        <dbReference type="EMBL" id="GLR12400.1"/>
    </source>
</evidence>
<keyword evidence="3 7" id="KW-0812">Transmembrane</keyword>
<dbReference type="RefSeq" id="WP_284195523.1">
    <property type="nucleotide sequence ID" value="NZ_BSOG01000001.1"/>
</dbReference>
<evidence type="ECO:0000259" key="8">
    <source>
        <dbReference type="Pfam" id="PF02687"/>
    </source>
</evidence>
<gene>
    <name evidence="10" type="ORF">GCM10007907_11900</name>
</gene>
<dbReference type="InterPro" id="IPR050250">
    <property type="entry name" value="Macrolide_Exporter_MacB"/>
</dbReference>
<feature type="transmembrane region" description="Helical" evidence="7">
    <location>
        <begin position="297"/>
        <end position="316"/>
    </location>
</feature>
<evidence type="ECO:0000256" key="4">
    <source>
        <dbReference type="ARBA" id="ARBA00022989"/>
    </source>
</evidence>
<evidence type="ECO:0000313" key="11">
    <source>
        <dbReference type="Proteomes" id="UP001156706"/>
    </source>
</evidence>
<dbReference type="EMBL" id="BSOG01000001">
    <property type="protein sequence ID" value="GLR12400.1"/>
    <property type="molecule type" value="Genomic_DNA"/>
</dbReference>
<accession>A0ABQ5YGD4</accession>
<keyword evidence="11" id="KW-1185">Reference proteome</keyword>
<evidence type="ECO:0000256" key="3">
    <source>
        <dbReference type="ARBA" id="ARBA00022692"/>
    </source>
</evidence>
<dbReference type="InterPro" id="IPR025857">
    <property type="entry name" value="MacB_PCD"/>
</dbReference>
<feature type="domain" description="ABC3 transporter permease C-terminal" evidence="8">
    <location>
        <begin position="303"/>
        <end position="415"/>
    </location>
</feature>
<comment type="subcellular location">
    <subcellularLocation>
        <location evidence="1">Cell membrane</location>
        <topology evidence="1">Multi-pass membrane protein</topology>
    </subcellularLocation>
</comment>
<evidence type="ECO:0000256" key="5">
    <source>
        <dbReference type="ARBA" id="ARBA00023136"/>
    </source>
</evidence>
<feature type="domain" description="ABC3 transporter permease C-terminal" evidence="8">
    <location>
        <begin position="697"/>
        <end position="799"/>
    </location>
</feature>
<dbReference type="Pfam" id="PF12704">
    <property type="entry name" value="MacB_PCD"/>
    <property type="match status" value="2"/>
</dbReference>
<reference evidence="11" key="1">
    <citation type="journal article" date="2019" name="Int. J. Syst. Evol. Microbiol.">
        <title>The Global Catalogue of Microorganisms (GCM) 10K type strain sequencing project: providing services to taxonomists for standard genome sequencing and annotation.</title>
        <authorList>
            <consortium name="The Broad Institute Genomics Platform"/>
            <consortium name="The Broad Institute Genome Sequencing Center for Infectious Disease"/>
            <person name="Wu L."/>
            <person name="Ma J."/>
        </authorList>
    </citation>
    <scope>NUCLEOTIDE SEQUENCE [LARGE SCALE GENOMIC DNA]</scope>
    <source>
        <strain evidence="11">NBRC 110044</strain>
    </source>
</reference>
<feature type="domain" description="MacB-like periplasmic core" evidence="9">
    <location>
        <begin position="23"/>
        <end position="241"/>
    </location>
</feature>
<keyword evidence="5 7" id="KW-0472">Membrane</keyword>
<comment type="caution">
    <text evidence="10">The sequence shown here is derived from an EMBL/GenBank/DDBJ whole genome shotgun (WGS) entry which is preliminary data.</text>
</comment>
<dbReference type="InterPro" id="IPR003838">
    <property type="entry name" value="ABC3_permease_C"/>
</dbReference>
<feature type="transmembrane region" description="Helical" evidence="7">
    <location>
        <begin position="694"/>
        <end position="718"/>
    </location>
</feature>
<evidence type="ECO:0000256" key="7">
    <source>
        <dbReference type="SAM" id="Phobius"/>
    </source>
</evidence>
<organism evidence="10 11">
    <name type="scientific">Chitinimonas prasina</name>
    <dbReference type="NCBI Taxonomy" id="1434937"/>
    <lineage>
        <taxon>Bacteria</taxon>
        <taxon>Pseudomonadati</taxon>
        <taxon>Pseudomonadota</taxon>
        <taxon>Betaproteobacteria</taxon>
        <taxon>Neisseriales</taxon>
        <taxon>Chitinibacteraceae</taxon>
        <taxon>Chitinimonas</taxon>
    </lineage>
</organism>
<comment type="similarity">
    <text evidence="6">Belongs to the ABC-4 integral membrane protein family.</text>
</comment>
<feature type="transmembrane region" description="Helical" evidence="7">
    <location>
        <begin position="388"/>
        <end position="410"/>
    </location>
</feature>
<evidence type="ECO:0000256" key="2">
    <source>
        <dbReference type="ARBA" id="ARBA00022475"/>
    </source>
</evidence>
<dbReference type="Pfam" id="PF02687">
    <property type="entry name" value="FtsX"/>
    <property type="match status" value="2"/>
</dbReference>
<feature type="transmembrane region" description="Helical" evidence="7">
    <location>
        <begin position="20"/>
        <end position="43"/>
    </location>
</feature>
<evidence type="ECO:0000259" key="9">
    <source>
        <dbReference type="Pfam" id="PF12704"/>
    </source>
</evidence>
<name>A0ABQ5YGD4_9NEIS</name>
<keyword evidence="4 7" id="KW-1133">Transmembrane helix</keyword>
<protein>
    <submittedName>
        <fullName evidence="10">ABC transporter permease</fullName>
    </submittedName>
</protein>
<evidence type="ECO:0000256" key="6">
    <source>
        <dbReference type="ARBA" id="ARBA00038076"/>
    </source>
</evidence>
<dbReference type="Proteomes" id="UP001156706">
    <property type="component" value="Unassembled WGS sequence"/>
</dbReference>
<feature type="domain" description="MacB-like periplasmic core" evidence="9">
    <location>
        <begin position="442"/>
        <end position="639"/>
    </location>
</feature>
<keyword evidence="2" id="KW-1003">Cell membrane</keyword>
<proteinExistence type="inferred from homology"/>
<sequence length="816" mass="87374">MRMSYRDFLVGWRLLLQEPVWSGVVIAGLAVGFAACILLLGFVRHSFSYDRHVPASEQIHLVKTRFHFPNVPEHWTQEAPQALRLALRDSGLPVSVSMFAELSTSMKVDSRVATVPVTLVDPEFGELFGVRASAGELAASLRRPDGLALTEETAHKLFGAEPALGKTVGVGGMLYRVTAIVPTPPATTTMPYAALVGPESSLWQEYDRADALQNWGRLFGRIYVKPLAGSDPAAVADALQAASDRSPLYRQLPPAFLSHLGNNKLMDVQLVSLADAYLDPDLAASAPPTLHGDMATLLALAGVAALILALASVNYVNLATVRTLRRQREIGIRKVLGASVTRVMLQFLCESLLLTLLAMAAGLLLAWLVLPLFADIMNRRLEHMFSPGLLLGSLVLSLVLGLLAGAYPAWVASRVRPTQALAGRDNSETVAGLWLRRILTVTQLATAMGLTGVTLAVAWQSWYASRIDAGFDAKRLLVIDVSPPFTPSGPRTNAFAEAVARLPGVAGAAQSMEAVGRSYVVQKGAARRQGGAMVTLDKKGIGPGFFDVYGIRPLAGRVFNPARDPVPRDNVETGTGVVLSATAAKALGYTDVAAAVGQFIELDGVGNVGKLQQVLGVVPDVRFQSLREIPPPVVYNLSRLTPVLTVNVAGDMAAVQTAIEGLWPRYFPNEALQMSQAQTFLAAAYADDLRLVRLLLAAAVVVLAIAGFGVYVLAAYVVQRLTREIVLRKLHGARRWAIARLVNREFMLLLLVSAMIGLPAAAMAIKRYLSGFVEHAPIGGWTLLLALLASSLVAIVAAARHTRAALQLRPSQALNG</sequence>